<evidence type="ECO:0000313" key="2">
    <source>
        <dbReference type="Proteomes" id="UP000006729"/>
    </source>
</evidence>
<name>A0ACC0SMA5_POPTR</name>
<comment type="caution">
    <text evidence="1">The sequence shown here is derived from an EMBL/GenBank/DDBJ whole genome shotgun (WGS) entry which is preliminary data.</text>
</comment>
<gene>
    <name evidence="1" type="ORF">POPTR_008G174050v4</name>
</gene>
<reference evidence="1 2" key="1">
    <citation type="journal article" date="2006" name="Science">
        <title>The genome of black cottonwood, Populus trichocarpa (Torr. &amp; Gray).</title>
        <authorList>
            <person name="Tuskan G.A."/>
            <person name="Difazio S."/>
            <person name="Jansson S."/>
            <person name="Bohlmann J."/>
            <person name="Grigoriev I."/>
            <person name="Hellsten U."/>
            <person name="Putnam N."/>
            <person name="Ralph S."/>
            <person name="Rombauts S."/>
            <person name="Salamov A."/>
            <person name="Schein J."/>
            <person name="Sterck L."/>
            <person name="Aerts A."/>
            <person name="Bhalerao R.R."/>
            <person name="Bhalerao R.P."/>
            <person name="Blaudez D."/>
            <person name="Boerjan W."/>
            <person name="Brun A."/>
            <person name="Brunner A."/>
            <person name="Busov V."/>
            <person name="Campbell M."/>
            <person name="Carlson J."/>
            <person name="Chalot M."/>
            <person name="Chapman J."/>
            <person name="Chen G.L."/>
            <person name="Cooper D."/>
            <person name="Coutinho P.M."/>
            <person name="Couturier J."/>
            <person name="Covert S."/>
            <person name="Cronk Q."/>
            <person name="Cunningham R."/>
            <person name="Davis J."/>
            <person name="Degroeve S."/>
            <person name="Dejardin A."/>
            <person name="Depamphilis C."/>
            <person name="Detter J."/>
            <person name="Dirks B."/>
            <person name="Dubchak I."/>
            <person name="Duplessis S."/>
            <person name="Ehlting J."/>
            <person name="Ellis B."/>
            <person name="Gendler K."/>
            <person name="Goodstein D."/>
            <person name="Gribskov M."/>
            <person name="Grimwood J."/>
            <person name="Groover A."/>
            <person name="Gunter L."/>
            <person name="Hamberger B."/>
            <person name="Heinze B."/>
            <person name="Helariutta Y."/>
            <person name="Henrissat B."/>
            <person name="Holligan D."/>
            <person name="Holt R."/>
            <person name="Huang W."/>
            <person name="Islam-Faridi N."/>
            <person name="Jones S."/>
            <person name="Jones-Rhoades M."/>
            <person name="Jorgensen R."/>
            <person name="Joshi C."/>
            <person name="Kangasjarvi J."/>
            <person name="Karlsson J."/>
            <person name="Kelleher C."/>
            <person name="Kirkpatrick R."/>
            <person name="Kirst M."/>
            <person name="Kohler A."/>
            <person name="Kalluri U."/>
            <person name="Larimer F."/>
            <person name="Leebens-Mack J."/>
            <person name="Leple J.C."/>
            <person name="Locascio P."/>
            <person name="Lou Y."/>
            <person name="Lucas S."/>
            <person name="Martin F."/>
            <person name="Montanini B."/>
            <person name="Napoli C."/>
            <person name="Nelson D.R."/>
            <person name="Nelson C."/>
            <person name="Nieminen K."/>
            <person name="Nilsson O."/>
            <person name="Pereda V."/>
            <person name="Peter G."/>
            <person name="Philippe R."/>
            <person name="Pilate G."/>
            <person name="Poliakov A."/>
            <person name="Razumovskaya J."/>
            <person name="Richardson P."/>
            <person name="Rinaldi C."/>
            <person name="Ritland K."/>
            <person name="Rouze P."/>
            <person name="Ryaboy D."/>
            <person name="Schmutz J."/>
            <person name="Schrader J."/>
            <person name="Segerman B."/>
            <person name="Shin H."/>
            <person name="Siddiqui A."/>
            <person name="Sterky F."/>
            <person name="Terry A."/>
            <person name="Tsai C.J."/>
            <person name="Uberbacher E."/>
            <person name="Unneberg P."/>
            <person name="Vahala J."/>
            <person name="Wall K."/>
            <person name="Wessler S."/>
            <person name="Yang G."/>
            <person name="Yin T."/>
            <person name="Douglas C."/>
            <person name="Marra M."/>
            <person name="Sandberg G."/>
            <person name="Van de Peer Y."/>
            <person name="Rokhsar D."/>
        </authorList>
    </citation>
    <scope>NUCLEOTIDE SEQUENCE [LARGE SCALE GENOMIC DNA]</scope>
    <source>
        <strain evidence="2">cv. Nisqually</strain>
    </source>
</reference>
<dbReference type="EMBL" id="CM009297">
    <property type="protein sequence ID" value="KAI9390385.1"/>
    <property type="molecule type" value="Genomic_DNA"/>
</dbReference>
<accession>A0ACC0SMA5</accession>
<sequence length="146" mass="16713">MPQELGFDLFRRWWGGIGDFVTTNKSKIAAKAGGIPYRHADSFPLLPFVNFSQILFDSACPLTSHGPKEEKRQRKSNNPTHISSSDSLSLHNTAPFYNHNKERPQQLVVWCMRVLTSLSFSSLTQPYLFRLSFFYLSFRHGSEVSI</sequence>
<keyword evidence="2" id="KW-1185">Reference proteome</keyword>
<protein>
    <submittedName>
        <fullName evidence="1">Uncharacterized protein</fullName>
    </submittedName>
</protein>
<organism evidence="1 2">
    <name type="scientific">Populus trichocarpa</name>
    <name type="common">Western balsam poplar</name>
    <name type="synonym">Populus balsamifera subsp. trichocarpa</name>
    <dbReference type="NCBI Taxonomy" id="3694"/>
    <lineage>
        <taxon>Eukaryota</taxon>
        <taxon>Viridiplantae</taxon>
        <taxon>Streptophyta</taxon>
        <taxon>Embryophyta</taxon>
        <taxon>Tracheophyta</taxon>
        <taxon>Spermatophyta</taxon>
        <taxon>Magnoliopsida</taxon>
        <taxon>eudicotyledons</taxon>
        <taxon>Gunneridae</taxon>
        <taxon>Pentapetalae</taxon>
        <taxon>rosids</taxon>
        <taxon>fabids</taxon>
        <taxon>Malpighiales</taxon>
        <taxon>Salicaceae</taxon>
        <taxon>Saliceae</taxon>
        <taxon>Populus</taxon>
    </lineage>
</organism>
<dbReference type="Proteomes" id="UP000006729">
    <property type="component" value="Chromosome 8"/>
</dbReference>
<proteinExistence type="predicted"/>
<evidence type="ECO:0000313" key="1">
    <source>
        <dbReference type="EMBL" id="KAI9390385.1"/>
    </source>
</evidence>